<protein>
    <submittedName>
        <fullName evidence="6">NAD-dependent oxidoreductase</fullName>
    </submittedName>
</protein>
<dbReference type="InterPro" id="IPR051265">
    <property type="entry name" value="HIBADH-related_NP60_sf"/>
</dbReference>
<dbReference type="GO" id="GO:0140673">
    <property type="term" value="P:transcription elongation-coupled chromatin remodeling"/>
    <property type="evidence" value="ECO:0007669"/>
    <property type="project" value="TreeGrafter"/>
</dbReference>
<feature type="domain" description="6-phosphogluconate dehydrogenase NADP-binding" evidence="4">
    <location>
        <begin position="11"/>
        <end position="162"/>
    </location>
</feature>
<dbReference type="EMBL" id="LC330869">
    <property type="protein sequence ID" value="BBA84064.1"/>
    <property type="molecule type" value="Genomic_DNA"/>
</dbReference>
<evidence type="ECO:0000313" key="6">
    <source>
        <dbReference type="EMBL" id="BBA84064.1"/>
    </source>
</evidence>
<sequence>MTTFAPSASPVTVVGLGLMGQALASAFLAKGHPTTVWNRSAGKAGELVEAGAVLADSVKSAVEASPLVVVCVSDYDAVHGLLDPVGASLAGRTLVNLTTASSTQARETAAWAAGLGADYVDGAILALPQAIGTAEATLLYAGPKSAFEKHQATLQALGETGTVYLDEDHGLSALYDMSVLSIMWGVLNSFLHAAALLATANVKATVFAEMATTAINVTADYVSAYAQQIDEEKFPATDATVNVHVGGMRHLLEESEALGVSTDLPRFFLELAQRAVSDGHAEDSYAALIKQFRGRAA</sequence>
<dbReference type="PIRSF" id="PIRSF000103">
    <property type="entry name" value="HIBADH"/>
    <property type="match status" value="1"/>
</dbReference>
<accession>A0A2Z5TMR3</accession>
<comment type="similarity">
    <text evidence="1">Belongs to the HIBADH-related family.</text>
</comment>
<name>A0A2Z5TMR3_STRLA</name>
<dbReference type="Pfam" id="PF21761">
    <property type="entry name" value="RedAm-like_C"/>
    <property type="match status" value="1"/>
</dbReference>
<dbReference type="InterPro" id="IPR015815">
    <property type="entry name" value="HIBADH-related"/>
</dbReference>
<keyword evidence="2" id="KW-0560">Oxidoreductase</keyword>
<dbReference type="InterPro" id="IPR006115">
    <property type="entry name" value="6PGDH_NADP-bd"/>
</dbReference>
<dbReference type="GO" id="GO:0000785">
    <property type="term" value="C:chromatin"/>
    <property type="evidence" value="ECO:0007669"/>
    <property type="project" value="TreeGrafter"/>
</dbReference>
<dbReference type="Gene3D" id="3.40.50.720">
    <property type="entry name" value="NAD(P)-binding Rossmann-like Domain"/>
    <property type="match status" value="1"/>
</dbReference>
<evidence type="ECO:0000256" key="1">
    <source>
        <dbReference type="ARBA" id="ARBA00009080"/>
    </source>
</evidence>
<feature type="domain" description="NADPH-dependent reductive aminase-like C-terminal" evidence="5">
    <location>
        <begin position="168"/>
        <end position="293"/>
    </location>
</feature>
<evidence type="ECO:0000259" key="4">
    <source>
        <dbReference type="Pfam" id="PF03446"/>
    </source>
</evidence>
<dbReference type="PANTHER" id="PTHR43580">
    <property type="entry name" value="OXIDOREDUCTASE GLYR1-RELATED"/>
    <property type="match status" value="1"/>
</dbReference>
<dbReference type="Gene3D" id="1.10.1040.10">
    <property type="entry name" value="N-(1-d-carboxylethyl)-l-norvaline Dehydrogenase, domain 2"/>
    <property type="match status" value="1"/>
</dbReference>
<dbReference type="SUPFAM" id="SSF51735">
    <property type="entry name" value="NAD(P)-binding Rossmann-fold domains"/>
    <property type="match status" value="1"/>
</dbReference>
<evidence type="ECO:0000256" key="2">
    <source>
        <dbReference type="ARBA" id="ARBA00023002"/>
    </source>
</evidence>
<dbReference type="PANTHER" id="PTHR43580:SF2">
    <property type="entry name" value="CYTOKINE-LIKE NUCLEAR FACTOR N-PAC"/>
    <property type="match status" value="1"/>
</dbReference>
<dbReference type="GO" id="GO:0031491">
    <property type="term" value="F:nucleosome binding"/>
    <property type="evidence" value="ECO:0007669"/>
    <property type="project" value="TreeGrafter"/>
</dbReference>
<keyword evidence="3" id="KW-0732">Signal</keyword>
<dbReference type="InterPro" id="IPR036291">
    <property type="entry name" value="NAD(P)-bd_dom_sf"/>
</dbReference>
<dbReference type="AlphaFoldDB" id="A0A2Z5TMR3"/>
<proteinExistence type="inferred from homology"/>
<dbReference type="Pfam" id="PF03446">
    <property type="entry name" value="NAD_binding_2"/>
    <property type="match status" value="1"/>
</dbReference>
<dbReference type="GO" id="GO:0016491">
    <property type="term" value="F:oxidoreductase activity"/>
    <property type="evidence" value="ECO:0007669"/>
    <property type="project" value="UniProtKB-KW"/>
</dbReference>
<evidence type="ECO:0000259" key="5">
    <source>
        <dbReference type="Pfam" id="PF21761"/>
    </source>
</evidence>
<feature type="signal peptide" evidence="3">
    <location>
        <begin position="1"/>
        <end position="24"/>
    </location>
</feature>
<evidence type="ECO:0000256" key="3">
    <source>
        <dbReference type="SAM" id="SignalP"/>
    </source>
</evidence>
<dbReference type="GO" id="GO:0050661">
    <property type="term" value="F:NADP binding"/>
    <property type="evidence" value="ECO:0007669"/>
    <property type="project" value="InterPro"/>
</dbReference>
<dbReference type="InterPro" id="IPR048666">
    <property type="entry name" value="RedAm-like_C"/>
</dbReference>
<reference evidence="6" key="1">
    <citation type="submission" date="2017-10" db="EMBL/GenBank/DDBJ databases">
        <title>Discovery of a new diol-containing polyketide by heterologous expression of a silent biosynthetic gene cluster from Streptomyces lavendulae FRI-5.</title>
        <authorList>
            <person name="Pait I.G.U."/>
            <person name="Kitani S."/>
            <person name="Roslan F.W."/>
            <person name="Ulanova D."/>
            <person name="Arai M."/>
            <person name="Ikeda H."/>
            <person name="Nihira T."/>
        </authorList>
    </citation>
    <scope>NUCLEOTIDE SEQUENCE</scope>
    <source>
        <strain evidence="6">FRI-5</strain>
    </source>
</reference>
<organism evidence="6">
    <name type="scientific">Streptomyces lavendulae</name>
    <dbReference type="NCBI Taxonomy" id="1914"/>
    <lineage>
        <taxon>Bacteria</taxon>
        <taxon>Bacillati</taxon>
        <taxon>Actinomycetota</taxon>
        <taxon>Actinomycetes</taxon>
        <taxon>Kitasatosporales</taxon>
        <taxon>Streptomycetaceae</taxon>
        <taxon>Streptomyces</taxon>
    </lineage>
</organism>
<feature type="chain" id="PRO_5039010581" evidence="3">
    <location>
        <begin position="25"/>
        <end position="297"/>
    </location>
</feature>
<dbReference type="GO" id="GO:0003677">
    <property type="term" value="F:DNA binding"/>
    <property type="evidence" value="ECO:0007669"/>
    <property type="project" value="TreeGrafter"/>
</dbReference>
<dbReference type="InterPro" id="IPR013328">
    <property type="entry name" value="6PGD_dom2"/>
</dbReference>